<dbReference type="PANTHER" id="PTHR43685">
    <property type="entry name" value="GLYCOSYLTRANSFERASE"/>
    <property type="match status" value="1"/>
</dbReference>
<dbReference type="InterPro" id="IPR029044">
    <property type="entry name" value="Nucleotide-diphossugar_trans"/>
</dbReference>
<protein>
    <submittedName>
        <fullName evidence="2">Glycosyltransferase family 2 protein</fullName>
    </submittedName>
</protein>
<organism evidence="2 3">
    <name type="scientific">Eiseniibacteriota bacterium</name>
    <dbReference type="NCBI Taxonomy" id="2212470"/>
    <lineage>
        <taxon>Bacteria</taxon>
        <taxon>Candidatus Eiseniibacteriota</taxon>
    </lineage>
</organism>
<dbReference type="InterPro" id="IPR001173">
    <property type="entry name" value="Glyco_trans_2-like"/>
</dbReference>
<comment type="caution">
    <text evidence="2">The sequence shown here is derived from an EMBL/GenBank/DDBJ whole genome shotgun (WGS) entry which is preliminary data.</text>
</comment>
<evidence type="ECO:0000313" key="3">
    <source>
        <dbReference type="Proteomes" id="UP000319771"/>
    </source>
</evidence>
<dbReference type="Gene3D" id="3.90.550.10">
    <property type="entry name" value="Spore Coat Polysaccharide Biosynthesis Protein SpsA, Chain A"/>
    <property type="match status" value="1"/>
</dbReference>
<dbReference type="InterPro" id="IPR050834">
    <property type="entry name" value="Glycosyltransf_2"/>
</dbReference>
<keyword evidence="2" id="KW-0808">Transferase</keyword>
<dbReference type="CDD" id="cd00761">
    <property type="entry name" value="Glyco_tranf_GTA_type"/>
    <property type="match status" value="1"/>
</dbReference>
<dbReference type="EMBL" id="VBPB01000119">
    <property type="protein sequence ID" value="TMQ72141.1"/>
    <property type="molecule type" value="Genomic_DNA"/>
</dbReference>
<accession>A0A538U8A9</accession>
<dbReference type="Pfam" id="PF00535">
    <property type="entry name" value="Glycos_transf_2"/>
    <property type="match status" value="1"/>
</dbReference>
<evidence type="ECO:0000259" key="1">
    <source>
        <dbReference type="Pfam" id="PF00535"/>
    </source>
</evidence>
<evidence type="ECO:0000313" key="2">
    <source>
        <dbReference type="EMBL" id="TMQ72141.1"/>
    </source>
</evidence>
<dbReference type="AlphaFoldDB" id="A0A538U8A9"/>
<dbReference type="GO" id="GO:0016740">
    <property type="term" value="F:transferase activity"/>
    <property type="evidence" value="ECO:0007669"/>
    <property type="project" value="UniProtKB-KW"/>
</dbReference>
<sequence>MSAPVPTVSVVIATCDRLPLLRDALRSVAAQTLAPLEVRIAHDGGVPPPPELATQGPPPIVVIAVGAGCAAVARNRASAEARGEVLAFLDDDDRWLPDHLAGLAAAFRDPSVGFAWRDCAVVRERLEQGGARRELERRLIAHDWDAALMGRDDYLPPSAWGVRRSLFERLGGFDGSFRFSEDWDFALRAAALTAPRRVPGVTVEVRMRAAGNLSRDLGPERQACLDRLAARHGLAPIAPKTFWEVALAVAAAAGPGGRPARFGARRG</sequence>
<feature type="domain" description="Glycosyltransferase 2-like" evidence="1">
    <location>
        <begin position="9"/>
        <end position="170"/>
    </location>
</feature>
<proteinExistence type="predicted"/>
<gene>
    <name evidence="2" type="ORF">E6K81_08265</name>
</gene>
<name>A0A538U8A9_UNCEI</name>
<reference evidence="2 3" key="1">
    <citation type="journal article" date="2019" name="Nat. Microbiol.">
        <title>Mediterranean grassland soil C-N compound turnover is dependent on rainfall and depth, and is mediated by genomically divergent microorganisms.</title>
        <authorList>
            <person name="Diamond S."/>
            <person name="Andeer P.F."/>
            <person name="Li Z."/>
            <person name="Crits-Christoph A."/>
            <person name="Burstein D."/>
            <person name="Anantharaman K."/>
            <person name="Lane K.R."/>
            <person name="Thomas B.C."/>
            <person name="Pan C."/>
            <person name="Northen T.R."/>
            <person name="Banfield J.F."/>
        </authorList>
    </citation>
    <scope>NUCLEOTIDE SEQUENCE [LARGE SCALE GENOMIC DNA]</scope>
    <source>
        <strain evidence="2">WS_11</strain>
    </source>
</reference>
<dbReference type="PANTHER" id="PTHR43685:SF2">
    <property type="entry name" value="GLYCOSYLTRANSFERASE 2-LIKE DOMAIN-CONTAINING PROTEIN"/>
    <property type="match status" value="1"/>
</dbReference>
<dbReference type="Proteomes" id="UP000319771">
    <property type="component" value="Unassembled WGS sequence"/>
</dbReference>
<dbReference type="SUPFAM" id="SSF53448">
    <property type="entry name" value="Nucleotide-diphospho-sugar transferases"/>
    <property type="match status" value="1"/>
</dbReference>